<proteinExistence type="predicted"/>
<feature type="signal peptide" evidence="1">
    <location>
        <begin position="1"/>
        <end position="27"/>
    </location>
</feature>
<dbReference type="EMBL" id="OIVN01000336">
    <property type="protein sequence ID" value="SPC78547.1"/>
    <property type="molecule type" value="Genomic_DNA"/>
</dbReference>
<name>A0A2N9EHX7_FAGSY</name>
<gene>
    <name evidence="2" type="ORF">FSB_LOCUS6429</name>
</gene>
<keyword evidence="1" id="KW-0732">Signal</keyword>
<reference evidence="2" key="1">
    <citation type="submission" date="2018-02" db="EMBL/GenBank/DDBJ databases">
        <authorList>
            <person name="Cohen D.B."/>
            <person name="Kent A.D."/>
        </authorList>
    </citation>
    <scope>NUCLEOTIDE SEQUENCE</scope>
</reference>
<accession>A0A2N9EHX7</accession>
<organism evidence="2">
    <name type="scientific">Fagus sylvatica</name>
    <name type="common">Beechnut</name>
    <dbReference type="NCBI Taxonomy" id="28930"/>
    <lineage>
        <taxon>Eukaryota</taxon>
        <taxon>Viridiplantae</taxon>
        <taxon>Streptophyta</taxon>
        <taxon>Embryophyta</taxon>
        <taxon>Tracheophyta</taxon>
        <taxon>Spermatophyta</taxon>
        <taxon>Magnoliopsida</taxon>
        <taxon>eudicotyledons</taxon>
        <taxon>Gunneridae</taxon>
        <taxon>Pentapetalae</taxon>
        <taxon>rosids</taxon>
        <taxon>fabids</taxon>
        <taxon>Fagales</taxon>
        <taxon>Fagaceae</taxon>
        <taxon>Fagus</taxon>
    </lineage>
</organism>
<dbReference type="AlphaFoldDB" id="A0A2N9EHX7"/>
<protein>
    <submittedName>
        <fullName evidence="2">Uncharacterized protein</fullName>
    </submittedName>
</protein>
<sequence>MARRVLKAIAVLLVLVILSLTIQRITAATRYSKICSPACHLEVRGTRKPLEMEAKIGEDDAVGDDYDVYRRHGDVPSPGIGH</sequence>
<evidence type="ECO:0000313" key="2">
    <source>
        <dbReference type="EMBL" id="SPC78547.1"/>
    </source>
</evidence>
<feature type="chain" id="PRO_5014906025" evidence="1">
    <location>
        <begin position="28"/>
        <end position="82"/>
    </location>
</feature>
<evidence type="ECO:0000256" key="1">
    <source>
        <dbReference type="SAM" id="SignalP"/>
    </source>
</evidence>